<feature type="transmembrane region" description="Helical" evidence="1">
    <location>
        <begin position="67"/>
        <end position="90"/>
    </location>
</feature>
<protein>
    <submittedName>
        <fullName evidence="2">Uncharacterized protein</fullName>
    </submittedName>
</protein>
<organism evidence="2 3">
    <name type="scientific">Microlunatus phosphovorus (strain ATCC 700054 / DSM 10555 / JCM 9379 / NBRC 101784 / NCIMB 13414 / VKM Ac-1990 / NM-1)</name>
    <dbReference type="NCBI Taxonomy" id="1032480"/>
    <lineage>
        <taxon>Bacteria</taxon>
        <taxon>Bacillati</taxon>
        <taxon>Actinomycetota</taxon>
        <taxon>Actinomycetes</taxon>
        <taxon>Propionibacteriales</taxon>
        <taxon>Propionibacteriaceae</taxon>
        <taxon>Microlunatus</taxon>
    </lineage>
</organism>
<proteinExistence type="predicted"/>
<dbReference type="KEGG" id="mph:MLP_30680"/>
<evidence type="ECO:0000256" key="1">
    <source>
        <dbReference type="SAM" id="Phobius"/>
    </source>
</evidence>
<dbReference type="STRING" id="1032480.MLP_30680"/>
<keyword evidence="1" id="KW-0812">Transmembrane</keyword>
<dbReference type="AlphaFoldDB" id="F5XKL0"/>
<accession>F5XKL0</accession>
<dbReference type="HOGENOM" id="CLU_1298589_0_0_11"/>
<name>F5XKL0_MICPN</name>
<reference evidence="2 3" key="1">
    <citation type="submission" date="2011-05" db="EMBL/GenBank/DDBJ databases">
        <title>Whole genome sequence of Microlunatus phosphovorus NM-1.</title>
        <authorList>
            <person name="Hosoyama A."/>
            <person name="Sasaki K."/>
            <person name="Harada T."/>
            <person name="Igarashi R."/>
            <person name="Kawakoshi A."/>
            <person name="Sasagawa M."/>
            <person name="Fukada J."/>
            <person name="Nakamura S."/>
            <person name="Katano Y."/>
            <person name="Hanada S."/>
            <person name="Kamagata Y."/>
            <person name="Nakamura N."/>
            <person name="Yamazaki S."/>
            <person name="Fujita N."/>
        </authorList>
    </citation>
    <scope>NUCLEOTIDE SEQUENCE [LARGE SCALE GENOMIC DNA]</scope>
    <source>
        <strain evidence="3">ATCC 700054 / DSM 10555 / JCM 9379 / NBRC 101784 / NCIMB 13414 / VKM Ac-1990 / NM-1</strain>
    </source>
</reference>
<keyword evidence="1" id="KW-0472">Membrane</keyword>
<feature type="transmembrane region" description="Helical" evidence="1">
    <location>
        <begin position="149"/>
        <end position="175"/>
    </location>
</feature>
<dbReference type="EMBL" id="AP012204">
    <property type="protein sequence ID" value="BAK36082.1"/>
    <property type="molecule type" value="Genomic_DNA"/>
</dbReference>
<evidence type="ECO:0000313" key="3">
    <source>
        <dbReference type="Proteomes" id="UP000007947"/>
    </source>
</evidence>
<keyword evidence="1" id="KW-1133">Transmembrane helix</keyword>
<dbReference type="eggNOG" id="ENOG50340EF">
    <property type="taxonomic scope" value="Bacteria"/>
</dbReference>
<keyword evidence="3" id="KW-1185">Reference proteome</keyword>
<sequence>MPVIKPRVAGATRICIGAVGLLAAVAAVEHGIGEIAQGSRASGSVVFTSWPDSPAFASLGGEPAMSLVPNLAASGVLTIIVGCILGVFAVGFSHRRHAGLILAGVSVLLLLVGGGFGPPLLGLILALTTARAAARARPPGRVRRRLSRAWRPLLVITVLALLGLFPGMVVLYWLAEVESGGLVAVLTMLAFGGLALTMLAALTHDRLHPTAR</sequence>
<evidence type="ECO:0000313" key="2">
    <source>
        <dbReference type="EMBL" id="BAK36082.1"/>
    </source>
</evidence>
<gene>
    <name evidence="2" type="ordered locus">MLP_30680</name>
</gene>
<dbReference type="Proteomes" id="UP000007947">
    <property type="component" value="Chromosome"/>
</dbReference>
<feature type="transmembrane region" description="Helical" evidence="1">
    <location>
        <begin position="181"/>
        <end position="202"/>
    </location>
</feature>